<dbReference type="Proteomes" id="UP000681722">
    <property type="component" value="Unassembled WGS sequence"/>
</dbReference>
<organism evidence="5 7">
    <name type="scientific">Didymodactylos carnosus</name>
    <dbReference type="NCBI Taxonomy" id="1234261"/>
    <lineage>
        <taxon>Eukaryota</taxon>
        <taxon>Metazoa</taxon>
        <taxon>Spiralia</taxon>
        <taxon>Gnathifera</taxon>
        <taxon>Rotifera</taxon>
        <taxon>Eurotatoria</taxon>
        <taxon>Bdelloidea</taxon>
        <taxon>Philodinida</taxon>
        <taxon>Philodinidae</taxon>
        <taxon>Didymodactylos</taxon>
    </lineage>
</organism>
<dbReference type="Gene3D" id="2.30.39.10">
    <property type="entry name" value="Alpha-1-antitrypsin, domain 1"/>
    <property type="match status" value="1"/>
</dbReference>
<protein>
    <recommendedName>
        <fullName evidence="4">Serpin domain-containing protein</fullName>
    </recommendedName>
</protein>
<dbReference type="CDD" id="cd00172">
    <property type="entry name" value="serpin"/>
    <property type="match status" value="1"/>
</dbReference>
<name>A0A815EI25_9BILA</name>
<dbReference type="EMBL" id="CAJOBC010042274">
    <property type="protein sequence ID" value="CAF4147831.1"/>
    <property type="molecule type" value="Genomic_DNA"/>
</dbReference>
<dbReference type="Gene3D" id="3.30.497.10">
    <property type="entry name" value="Antithrombin, subunit I, domain 2"/>
    <property type="match status" value="1"/>
</dbReference>
<dbReference type="PANTHER" id="PTHR11461:SF211">
    <property type="entry name" value="GH10112P-RELATED"/>
    <property type="match status" value="1"/>
</dbReference>
<dbReference type="EMBL" id="CAJNOQ010012917">
    <property type="protein sequence ID" value="CAF1310688.1"/>
    <property type="molecule type" value="Genomic_DNA"/>
</dbReference>
<evidence type="ECO:0000259" key="4">
    <source>
        <dbReference type="SMART" id="SM00093"/>
    </source>
</evidence>
<dbReference type="InterPro" id="IPR042178">
    <property type="entry name" value="Serpin_sf_1"/>
</dbReference>
<feature type="chain" id="PRO_5035605272" description="Serpin domain-containing protein" evidence="3">
    <location>
        <begin position="20"/>
        <end position="395"/>
    </location>
</feature>
<proteinExistence type="inferred from homology"/>
<dbReference type="PROSITE" id="PS00284">
    <property type="entry name" value="SERPIN"/>
    <property type="match status" value="1"/>
</dbReference>
<comment type="similarity">
    <text evidence="1 2">Belongs to the serpin family.</text>
</comment>
<dbReference type="OrthoDB" id="671595at2759"/>
<reference evidence="5" key="1">
    <citation type="submission" date="2021-02" db="EMBL/GenBank/DDBJ databases">
        <authorList>
            <person name="Nowell W R."/>
        </authorList>
    </citation>
    <scope>NUCLEOTIDE SEQUENCE</scope>
</reference>
<sequence>MKKLISVVLVFTLIYNASSDQNYQKFAVNLLNLLDPPHSSSIWSPTSIGLALSMCAVGAKENTLNQLLFALDATTIGQLNTESKKIISNVIGKLSEDQVIVADRLYVQNKFQLYQNYKHDLNTFFNATIVPIDFSMQNAAANTINKWVSQETKNLIKNIISPNDLNSLTRLVLINCLYFKAQWLIPFEKDSTDTEPFQITNTSTVNVQMMHIASGSFSYMNATDSIKAQIVEIPFNTTKNNKNLQLVFNVILPNEGVTLATVQKQLSSKILKSVLNSVKEAFIELSLPKFKTQSTYDLQKPLRTVNVTDVFDVSKAKLTGISPSQPLYVTKAIHKAFIDVDENGVTAAAVTAIIFGSSSALPIEKIVFNCNRPFLYLIREKTSGLVLFVGTYYGK</sequence>
<dbReference type="InterPro" id="IPR036186">
    <property type="entry name" value="Serpin_sf"/>
</dbReference>
<evidence type="ECO:0000313" key="5">
    <source>
        <dbReference type="EMBL" id="CAF1310688.1"/>
    </source>
</evidence>
<evidence type="ECO:0000256" key="2">
    <source>
        <dbReference type="RuleBase" id="RU000411"/>
    </source>
</evidence>
<feature type="signal peptide" evidence="3">
    <location>
        <begin position="1"/>
        <end position="19"/>
    </location>
</feature>
<dbReference type="GO" id="GO:0005615">
    <property type="term" value="C:extracellular space"/>
    <property type="evidence" value="ECO:0007669"/>
    <property type="project" value="InterPro"/>
</dbReference>
<dbReference type="SUPFAM" id="SSF56574">
    <property type="entry name" value="Serpins"/>
    <property type="match status" value="1"/>
</dbReference>
<feature type="domain" description="Serpin" evidence="4">
    <location>
        <begin position="28"/>
        <end position="395"/>
    </location>
</feature>
<dbReference type="Proteomes" id="UP000663829">
    <property type="component" value="Unassembled WGS sequence"/>
</dbReference>
<gene>
    <name evidence="5" type="ORF">GPM918_LOCUS28976</name>
    <name evidence="6" type="ORF">SRO942_LOCUS29518</name>
</gene>
<dbReference type="InterPro" id="IPR000215">
    <property type="entry name" value="Serpin_fam"/>
</dbReference>
<evidence type="ECO:0000313" key="6">
    <source>
        <dbReference type="EMBL" id="CAF4147831.1"/>
    </source>
</evidence>
<dbReference type="InterPro" id="IPR023796">
    <property type="entry name" value="Serpin_dom"/>
</dbReference>
<dbReference type="Pfam" id="PF00079">
    <property type="entry name" value="Serpin"/>
    <property type="match status" value="1"/>
</dbReference>
<comment type="caution">
    <text evidence="5">The sequence shown here is derived from an EMBL/GenBank/DDBJ whole genome shotgun (WGS) entry which is preliminary data.</text>
</comment>
<keyword evidence="3" id="KW-0732">Signal</keyword>
<dbReference type="InterPro" id="IPR042185">
    <property type="entry name" value="Serpin_sf_2"/>
</dbReference>
<dbReference type="GO" id="GO:0004867">
    <property type="term" value="F:serine-type endopeptidase inhibitor activity"/>
    <property type="evidence" value="ECO:0007669"/>
    <property type="project" value="InterPro"/>
</dbReference>
<dbReference type="SMART" id="SM00093">
    <property type="entry name" value="SERPIN"/>
    <property type="match status" value="1"/>
</dbReference>
<dbReference type="PANTHER" id="PTHR11461">
    <property type="entry name" value="SERINE PROTEASE INHIBITOR, SERPIN"/>
    <property type="match status" value="1"/>
</dbReference>
<keyword evidence="7" id="KW-1185">Reference proteome</keyword>
<evidence type="ECO:0000256" key="1">
    <source>
        <dbReference type="ARBA" id="ARBA00009500"/>
    </source>
</evidence>
<dbReference type="InterPro" id="IPR023795">
    <property type="entry name" value="Serpin_CS"/>
</dbReference>
<evidence type="ECO:0000256" key="3">
    <source>
        <dbReference type="SAM" id="SignalP"/>
    </source>
</evidence>
<dbReference type="AlphaFoldDB" id="A0A815EI25"/>
<accession>A0A815EI25</accession>
<evidence type="ECO:0000313" key="7">
    <source>
        <dbReference type="Proteomes" id="UP000663829"/>
    </source>
</evidence>